<comment type="subcellular location">
    <subcellularLocation>
        <location evidence="1">Endoplasmic reticulum membrane</location>
        <topology evidence="1">Multi-pass membrane protein</topology>
    </subcellularLocation>
</comment>
<evidence type="ECO:0000256" key="2">
    <source>
        <dbReference type="ARBA" id="ARBA00004687"/>
    </source>
</evidence>
<name>A0A1L0CIU1_9ASCO</name>
<dbReference type="OrthoDB" id="17366at2759"/>
<keyword evidence="7" id="KW-0256">Endoplasmic reticulum</keyword>
<dbReference type="Pfam" id="PF06699">
    <property type="entry name" value="PIG-F"/>
    <property type="match status" value="1"/>
</dbReference>
<evidence type="ECO:0000256" key="9">
    <source>
        <dbReference type="ARBA" id="ARBA00023136"/>
    </source>
</evidence>
<dbReference type="Proteomes" id="UP000183365">
    <property type="component" value="Unassembled WGS sequence"/>
</dbReference>
<feature type="transmembrane region" description="Helical" evidence="10">
    <location>
        <begin position="179"/>
        <end position="207"/>
    </location>
</feature>
<evidence type="ECO:0000256" key="4">
    <source>
        <dbReference type="ARBA" id="ARBA00020927"/>
    </source>
</evidence>
<accession>A0A1L0CIU1</accession>
<dbReference type="AlphaFoldDB" id="A0A1L0CIU1"/>
<comment type="similarity">
    <text evidence="3">Belongs to the PIGF family.</text>
</comment>
<comment type="pathway">
    <text evidence="2">Glycolipid biosynthesis; glycosylphosphatidylinositol-anchor biosynthesis.</text>
</comment>
<dbReference type="GO" id="GO:0006506">
    <property type="term" value="P:GPI anchor biosynthetic process"/>
    <property type="evidence" value="ECO:0007669"/>
    <property type="project" value="UniProtKB-UniPathway"/>
</dbReference>
<proteinExistence type="inferred from homology"/>
<evidence type="ECO:0000256" key="8">
    <source>
        <dbReference type="ARBA" id="ARBA00022989"/>
    </source>
</evidence>
<dbReference type="VEuPathDB" id="FungiDB:HGUI_00441"/>
<dbReference type="UniPathway" id="UPA00196"/>
<evidence type="ECO:0000256" key="6">
    <source>
        <dbReference type="ARBA" id="ARBA00022692"/>
    </source>
</evidence>
<organism evidence="11 12">
    <name type="scientific">Hanseniaspora guilliermondii</name>
    <dbReference type="NCBI Taxonomy" id="56406"/>
    <lineage>
        <taxon>Eukaryota</taxon>
        <taxon>Fungi</taxon>
        <taxon>Dikarya</taxon>
        <taxon>Ascomycota</taxon>
        <taxon>Saccharomycotina</taxon>
        <taxon>Saccharomycetes</taxon>
        <taxon>Saccharomycodales</taxon>
        <taxon>Saccharomycodaceae</taxon>
        <taxon>Hanseniaspora</taxon>
    </lineage>
</organism>
<evidence type="ECO:0000313" key="11">
    <source>
        <dbReference type="EMBL" id="SGZ38241.1"/>
    </source>
</evidence>
<feature type="transmembrane region" description="Helical" evidence="10">
    <location>
        <begin position="213"/>
        <end position="232"/>
    </location>
</feature>
<dbReference type="GO" id="GO:0005789">
    <property type="term" value="C:endoplasmic reticulum membrane"/>
    <property type="evidence" value="ECO:0007669"/>
    <property type="project" value="UniProtKB-SubCell"/>
</dbReference>
<evidence type="ECO:0000256" key="3">
    <source>
        <dbReference type="ARBA" id="ARBA00007978"/>
    </source>
</evidence>
<keyword evidence="6 10" id="KW-0812">Transmembrane</keyword>
<protein>
    <recommendedName>
        <fullName evidence="4">Glycosylphosphatidylinositol anchor biosynthesis protein 11</fullName>
    </recommendedName>
</protein>
<sequence>MDKPRLTHQSSILKNKTISSNRKKSVTFSEYDTVITPKIYNINNQESDDDINEYYKLLKHGQVVLIKRKNKSNSKNKFSFKSLKDNLFNNDKNFSLKSLIFNLDYQITDPNSLVKINKTWKVIPFHLLFLMKYKYINENYNSITSLKYLLPCQILYLIFQIIPNIKYGKIKHKTRNLKLTIIIQCLLLIPIISLLLTIFIIICGASLSSFYQTFLLACHINIISLPMLYILLNCNFKQVNLKKYYIIILLGNWLACFVIPLDWDRPWQDHTYLG</sequence>
<keyword evidence="9 10" id="KW-0472">Membrane</keyword>
<keyword evidence="8 10" id="KW-1133">Transmembrane helix</keyword>
<evidence type="ECO:0000256" key="1">
    <source>
        <dbReference type="ARBA" id="ARBA00004477"/>
    </source>
</evidence>
<gene>
    <name evidence="11" type="ORF">HGUI_00441</name>
</gene>
<evidence type="ECO:0000256" key="5">
    <source>
        <dbReference type="ARBA" id="ARBA00022502"/>
    </source>
</evidence>
<evidence type="ECO:0000256" key="7">
    <source>
        <dbReference type="ARBA" id="ARBA00022824"/>
    </source>
</evidence>
<keyword evidence="5" id="KW-0337">GPI-anchor biosynthesis</keyword>
<evidence type="ECO:0000256" key="10">
    <source>
        <dbReference type="SAM" id="Phobius"/>
    </source>
</evidence>
<reference evidence="12" key="1">
    <citation type="submission" date="2016-11" db="EMBL/GenBank/DDBJ databases">
        <authorList>
            <person name="Guldener U."/>
        </authorList>
    </citation>
    <scope>NUCLEOTIDE SEQUENCE [LARGE SCALE GENOMIC DNA]</scope>
</reference>
<keyword evidence="12" id="KW-1185">Reference proteome</keyword>
<evidence type="ECO:0000313" key="12">
    <source>
        <dbReference type="Proteomes" id="UP000183365"/>
    </source>
</evidence>
<feature type="transmembrane region" description="Helical" evidence="10">
    <location>
        <begin position="244"/>
        <end position="263"/>
    </location>
</feature>
<dbReference type="InterPro" id="IPR009580">
    <property type="entry name" value="GPI_biosynthesis_protein_Pig-F"/>
</dbReference>
<dbReference type="EMBL" id="FQNF01000005">
    <property type="protein sequence ID" value="SGZ38241.1"/>
    <property type="molecule type" value="Genomic_DNA"/>
</dbReference>